<dbReference type="AlphaFoldDB" id="A0A4S4CF24"/>
<keyword evidence="2" id="KW-1185">Reference proteome</keyword>
<dbReference type="EMBL" id="SSOB01000001">
    <property type="protein sequence ID" value="THF84615.1"/>
    <property type="molecule type" value="Genomic_DNA"/>
</dbReference>
<name>A0A4S4CF24_9BACL</name>
<dbReference type="Proteomes" id="UP000310636">
    <property type="component" value="Unassembled WGS sequence"/>
</dbReference>
<evidence type="ECO:0000313" key="1">
    <source>
        <dbReference type="EMBL" id="THF84615.1"/>
    </source>
</evidence>
<dbReference type="RefSeq" id="WP_136367930.1">
    <property type="nucleotide sequence ID" value="NZ_SSOB01000001.1"/>
</dbReference>
<proteinExistence type="predicted"/>
<dbReference type="OrthoDB" id="2360619at2"/>
<reference evidence="1 2" key="1">
    <citation type="submission" date="2019-04" db="EMBL/GenBank/DDBJ databases">
        <title>Cohnella sp. nov. isolated from preserved vegetables.</title>
        <authorList>
            <person name="Lin S.-Y."/>
            <person name="Hung M.-H."/>
            <person name="Young C.-C."/>
        </authorList>
    </citation>
    <scope>NUCLEOTIDE SEQUENCE [LARGE SCALE GENOMIC DNA]</scope>
    <source>
        <strain evidence="1 2">CC-MHH1044</strain>
    </source>
</reference>
<accession>A0A4S4CF24</accession>
<sequence>MLSFEEKLAIANSFAELERRDVSMGRVNYHYEGSAFEKKTVVYRLHPNGNGYVYAGRLREYDDAADEKGMVSIRDFGAEELREIIAKAIASLTQGGAAAVGAKAPSTEERWVNAEKMTLELKLEDEEEGLGGMWYVYAGLNLDGVFETYQEAVQYLEEEGFARA</sequence>
<protein>
    <submittedName>
        <fullName evidence="1">Uncharacterized protein</fullName>
    </submittedName>
</protein>
<gene>
    <name evidence="1" type="ORF">E6C55_01150</name>
</gene>
<comment type="caution">
    <text evidence="1">The sequence shown here is derived from an EMBL/GenBank/DDBJ whole genome shotgun (WGS) entry which is preliminary data.</text>
</comment>
<organism evidence="1 2">
    <name type="scientific">Cohnella fermenti</name>
    <dbReference type="NCBI Taxonomy" id="2565925"/>
    <lineage>
        <taxon>Bacteria</taxon>
        <taxon>Bacillati</taxon>
        <taxon>Bacillota</taxon>
        <taxon>Bacilli</taxon>
        <taxon>Bacillales</taxon>
        <taxon>Paenibacillaceae</taxon>
        <taxon>Cohnella</taxon>
    </lineage>
</organism>
<evidence type="ECO:0000313" key="2">
    <source>
        <dbReference type="Proteomes" id="UP000310636"/>
    </source>
</evidence>